<sequence length="146" mass="17073">MDAKINDIISQLNVSVVYVEKAEQMDADGHYLAAINTIVLDSSLSERKEKVTLLHELGHAAKHMKNYELYNLTFSLRSKMEQEAEEFMIKQMIETRLHDPDFSPEAFNTINFLESYDLDIRYETIVKKFMTQHINEEQLSYSIVLH</sequence>
<accession>A0ABQ0VB44</accession>
<dbReference type="InterPro" id="IPR010359">
    <property type="entry name" value="IrrE_HExxH"/>
</dbReference>
<keyword evidence="3" id="KW-1185">Reference proteome</keyword>
<gene>
    <name evidence="2" type="primary">pi203</name>
    <name evidence="2" type="ORF">EMU01_06000</name>
</gene>
<organism evidence="2 3">
    <name type="scientific">Enterococcus mundtii</name>
    <dbReference type="NCBI Taxonomy" id="53346"/>
    <lineage>
        <taxon>Bacteria</taxon>
        <taxon>Bacillati</taxon>
        <taxon>Bacillota</taxon>
        <taxon>Bacilli</taxon>
        <taxon>Lactobacillales</taxon>
        <taxon>Enterococcaceae</taxon>
        <taxon>Enterococcus</taxon>
    </lineage>
</organism>
<evidence type="ECO:0000313" key="2">
    <source>
        <dbReference type="EMBL" id="GEL79456.1"/>
    </source>
</evidence>
<comment type="caution">
    <text evidence="2">The sequence shown here is derived from an EMBL/GenBank/DDBJ whole genome shotgun (WGS) entry which is preliminary data.</text>
</comment>
<proteinExistence type="predicted"/>
<dbReference type="EMBL" id="BJWA01000003">
    <property type="protein sequence ID" value="GEL79456.1"/>
    <property type="molecule type" value="Genomic_DNA"/>
</dbReference>
<dbReference type="Pfam" id="PF06114">
    <property type="entry name" value="Peptidase_M78"/>
    <property type="match status" value="1"/>
</dbReference>
<dbReference type="RefSeq" id="WP_071866013.1">
    <property type="nucleotide sequence ID" value="NZ_BJWA01000003.1"/>
</dbReference>
<dbReference type="Proteomes" id="UP000321175">
    <property type="component" value="Unassembled WGS sequence"/>
</dbReference>
<feature type="domain" description="IrrE N-terminal-like" evidence="1">
    <location>
        <begin position="17"/>
        <end position="117"/>
    </location>
</feature>
<evidence type="ECO:0000313" key="3">
    <source>
        <dbReference type="Proteomes" id="UP000321175"/>
    </source>
</evidence>
<evidence type="ECO:0000259" key="1">
    <source>
        <dbReference type="Pfam" id="PF06114"/>
    </source>
</evidence>
<name>A0ABQ0VB44_ENTMU</name>
<dbReference type="GeneID" id="60998831"/>
<dbReference type="Gene3D" id="1.10.10.2910">
    <property type="match status" value="1"/>
</dbReference>
<reference evidence="2 3" key="1">
    <citation type="submission" date="2019-07" db="EMBL/GenBank/DDBJ databases">
        <title>Whole genome shotgun sequence of Enterococcus mundtii NBRC 100490.</title>
        <authorList>
            <person name="Hosoyama A."/>
            <person name="Uohara A."/>
            <person name="Ohji S."/>
            <person name="Ichikawa N."/>
        </authorList>
    </citation>
    <scope>NUCLEOTIDE SEQUENCE [LARGE SCALE GENOMIC DNA]</scope>
    <source>
        <strain evidence="2 3">NBRC 100490</strain>
    </source>
</reference>
<protein>
    <recommendedName>
        <fullName evidence="1">IrrE N-terminal-like domain-containing protein</fullName>
    </recommendedName>
</protein>